<dbReference type="InterPro" id="IPR036490">
    <property type="entry name" value="ThsB_TIR-like_sf"/>
</dbReference>
<name>A0ABW8TZ02_9CLOT</name>
<sequence length="160" mass="18538">MRKTFFSFHFGRDAWRAGQIRNSGMLIGEKSGFLDKAEWEKVKLKGETAITRWIDEQLSGTSVTVILIGKETSQRKYVDYEIKKSYEKGNGMFGIYINNVKDQFGYTDLKGKSPFENYFIEQNGRKINLSEIYPTYDWVYDSGRENLGSWIEKAAQKAGR</sequence>
<dbReference type="Proteomes" id="UP001623661">
    <property type="component" value="Unassembled WGS sequence"/>
</dbReference>
<dbReference type="SUPFAM" id="SSF52206">
    <property type="entry name" value="Hypothetical protein MTH538"/>
    <property type="match status" value="1"/>
</dbReference>
<organism evidence="2 3">
    <name type="scientific">Candidatus Clostridium radicumherbarum</name>
    <dbReference type="NCBI Taxonomy" id="3381662"/>
    <lineage>
        <taxon>Bacteria</taxon>
        <taxon>Bacillati</taxon>
        <taxon>Bacillota</taxon>
        <taxon>Clostridia</taxon>
        <taxon>Eubacteriales</taxon>
        <taxon>Clostridiaceae</taxon>
        <taxon>Clostridium</taxon>
    </lineage>
</organism>
<dbReference type="RefSeq" id="WP_406766717.1">
    <property type="nucleotide sequence ID" value="NZ_JBJHZY010000006.1"/>
</dbReference>
<reference evidence="2 3" key="1">
    <citation type="submission" date="2024-11" db="EMBL/GenBank/DDBJ databases">
        <authorList>
            <person name="Heng Y.C."/>
            <person name="Lim A.C.H."/>
            <person name="Lee J.K.Y."/>
            <person name="Kittelmann S."/>
        </authorList>
    </citation>
    <scope>NUCLEOTIDE SEQUENCE [LARGE SCALE GENOMIC DNA]</scope>
    <source>
        <strain evidence="2 3">WILCCON 0202</strain>
    </source>
</reference>
<gene>
    <name evidence="2" type="ORF">ACJDUH_18560</name>
</gene>
<evidence type="ECO:0000259" key="1">
    <source>
        <dbReference type="Pfam" id="PF08937"/>
    </source>
</evidence>
<comment type="caution">
    <text evidence="2">The sequence shown here is derived from an EMBL/GenBank/DDBJ whole genome shotgun (WGS) entry which is preliminary data.</text>
</comment>
<accession>A0ABW8TZ02</accession>
<proteinExistence type="predicted"/>
<keyword evidence="3" id="KW-1185">Reference proteome</keyword>
<dbReference type="Pfam" id="PF08937">
    <property type="entry name" value="ThsB_TIR"/>
    <property type="match status" value="1"/>
</dbReference>
<evidence type="ECO:0000313" key="2">
    <source>
        <dbReference type="EMBL" id="MFL0270085.1"/>
    </source>
</evidence>
<dbReference type="InterPro" id="IPR015032">
    <property type="entry name" value="ThsB__TIR-like_domain"/>
</dbReference>
<protein>
    <submittedName>
        <fullName evidence="2">TIR domain-containing protein</fullName>
    </submittedName>
</protein>
<evidence type="ECO:0000313" key="3">
    <source>
        <dbReference type="Proteomes" id="UP001623661"/>
    </source>
</evidence>
<feature type="domain" description="Thoeris protein ThsB TIR-like" evidence="1">
    <location>
        <begin position="5"/>
        <end position="101"/>
    </location>
</feature>
<dbReference type="EMBL" id="JBJHZY010000006">
    <property type="protein sequence ID" value="MFL0270085.1"/>
    <property type="molecule type" value="Genomic_DNA"/>
</dbReference>